<dbReference type="Gene3D" id="3.40.720.10">
    <property type="entry name" value="Alkaline Phosphatase, subunit A"/>
    <property type="match status" value="1"/>
</dbReference>
<keyword evidence="1" id="KW-0337">GPI-anchor biosynthesis</keyword>
<comment type="function">
    <text evidence="1">Ethanolamine phosphate transferase involved in glycosylphosphatidylinositol-anchor biosynthesis. Transfers ethanolamine phosphate to the first alpha-1,4-linked mannose of the glycosylphosphatidylinositol precursor of GPI-anchor.</text>
</comment>
<proteinExistence type="inferred from homology"/>
<comment type="caution">
    <text evidence="1">Lacks conserved residue(s) required for the propagation of feature annotation.</text>
</comment>
<dbReference type="InterPro" id="IPR017850">
    <property type="entry name" value="Alkaline_phosphatase_core_sf"/>
</dbReference>
<keyword evidence="1" id="KW-1133">Transmembrane helix</keyword>
<dbReference type="PANTHER" id="PTHR12250:SF0">
    <property type="entry name" value="GPI ETHANOLAMINE PHOSPHATE TRANSFERASE 1"/>
    <property type="match status" value="1"/>
</dbReference>
<evidence type="ECO:0000256" key="1">
    <source>
        <dbReference type="RuleBase" id="RU367138"/>
    </source>
</evidence>
<dbReference type="InterPro" id="IPR002591">
    <property type="entry name" value="Phosphodiest/P_Trfase"/>
</dbReference>
<dbReference type="GO" id="GO:0006506">
    <property type="term" value="P:GPI anchor biosynthetic process"/>
    <property type="evidence" value="ECO:0007669"/>
    <property type="project" value="UniProtKB-KW"/>
</dbReference>
<accession>A0AAD4N0X4</accession>
<dbReference type="PANTHER" id="PTHR12250">
    <property type="entry name" value="PHOSPHATIDYLINOSITOL GLYCAN, CLASS N"/>
    <property type="match status" value="1"/>
</dbReference>
<dbReference type="GO" id="GO:0005789">
    <property type="term" value="C:endoplasmic reticulum membrane"/>
    <property type="evidence" value="ECO:0007669"/>
    <property type="project" value="UniProtKB-SubCell"/>
</dbReference>
<keyword evidence="1" id="KW-0808">Transferase</keyword>
<name>A0AAD4N0X4_9BILA</name>
<evidence type="ECO:0000313" key="3">
    <source>
        <dbReference type="Proteomes" id="UP001201812"/>
    </source>
</evidence>
<dbReference type="InterPro" id="IPR007070">
    <property type="entry name" value="GPI_EtnP_transferase_1"/>
</dbReference>
<reference evidence="2" key="1">
    <citation type="submission" date="2022-01" db="EMBL/GenBank/DDBJ databases">
        <title>Genome Sequence Resource for Two Populations of Ditylenchus destructor, the Migratory Endoparasitic Phytonematode.</title>
        <authorList>
            <person name="Zhang H."/>
            <person name="Lin R."/>
            <person name="Xie B."/>
        </authorList>
    </citation>
    <scope>NUCLEOTIDE SEQUENCE</scope>
    <source>
        <strain evidence="2">BazhouSP</strain>
    </source>
</reference>
<protein>
    <recommendedName>
        <fullName evidence="1">GPI ethanolamine phosphate transferase 1</fullName>
        <ecNumber evidence="1">2.-.-.-</ecNumber>
    </recommendedName>
</protein>
<keyword evidence="1" id="KW-0812">Transmembrane</keyword>
<gene>
    <name evidence="2" type="ORF">DdX_10425</name>
</gene>
<comment type="similarity">
    <text evidence="1">Belongs to the PIGG/PIGN/PIGO family. PIGN subfamily.</text>
</comment>
<dbReference type="EMBL" id="JAKKPZ010000023">
    <property type="protein sequence ID" value="KAI1711171.1"/>
    <property type="molecule type" value="Genomic_DNA"/>
</dbReference>
<evidence type="ECO:0000313" key="2">
    <source>
        <dbReference type="EMBL" id="KAI1711171.1"/>
    </source>
</evidence>
<feature type="transmembrane region" description="Helical" evidence="1">
    <location>
        <begin position="6"/>
        <end position="25"/>
    </location>
</feature>
<dbReference type="GO" id="GO:0051377">
    <property type="term" value="F:mannose-ethanolamine phosphotransferase activity"/>
    <property type="evidence" value="ECO:0007669"/>
    <property type="project" value="UniProtKB-UniRule"/>
</dbReference>
<keyword evidence="1" id="KW-0256">Endoplasmic reticulum</keyword>
<comment type="pathway">
    <text evidence="1">Glycolipid biosynthesis; glycosylphosphatidylinositol-anchor biosynthesis.</text>
</comment>
<comment type="caution">
    <text evidence="2">The sequence shown here is derived from an EMBL/GenBank/DDBJ whole genome shotgun (WGS) entry which is preliminary data.</text>
</comment>
<dbReference type="Proteomes" id="UP001201812">
    <property type="component" value="Unassembled WGS sequence"/>
</dbReference>
<dbReference type="Pfam" id="PF01663">
    <property type="entry name" value="Phosphodiest"/>
    <property type="match status" value="1"/>
</dbReference>
<dbReference type="EC" id="2.-.-.-" evidence="1"/>
<dbReference type="SUPFAM" id="SSF53649">
    <property type="entry name" value="Alkaline phosphatase-like"/>
    <property type="match status" value="1"/>
</dbReference>
<sequence>MHAIFLVFGVIVHLVLLYSIFDVYYSSPLVKNARPHPITKNGIPPASRLVIFSADGLRSSTFFERPEKSPFLHEIIRNGKGSWGISKSHVPTESRPGHVAMMAGFYEDVSAVARGWKHNPVPFDSTLNESNRAFIWGSPDIVGLFAETLKPGTLQVSESYSADEEDFASNDASKLDEWVFNKF</sequence>
<comment type="subcellular location">
    <subcellularLocation>
        <location evidence="1">Endoplasmic reticulum membrane</location>
        <topology evidence="1">Multi-pass membrane protein</topology>
    </subcellularLocation>
</comment>
<keyword evidence="1" id="KW-0472">Membrane</keyword>
<keyword evidence="3" id="KW-1185">Reference proteome</keyword>
<organism evidence="2 3">
    <name type="scientific">Ditylenchus destructor</name>
    <dbReference type="NCBI Taxonomy" id="166010"/>
    <lineage>
        <taxon>Eukaryota</taxon>
        <taxon>Metazoa</taxon>
        <taxon>Ecdysozoa</taxon>
        <taxon>Nematoda</taxon>
        <taxon>Chromadorea</taxon>
        <taxon>Rhabditida</taxon>
        <taxon>Tylenchina</taxon>
        <taxon>Tylenchomorpha</taxon>
        <taxon>Sphaerularioidea</taxon>
        <taxon>Anguinidae</taxon>
        <taxon>Anguininae</taxon>
        <taxon>Ditylenchus</taxon>
    </lineage>
</organism>
<dbReference type="AlphaFoldDB" id="A0AAD4N0X4"/>